<protein>
    <submittedName>
        <fullName evidence="1">Uncharacterized protein</fullName>
    </submittedName>
</protein>
<proteinExistence type="predicted"/>
<sequence>MRHETYEKAVNDSMGWCTDCGDFTRDCTEPDAENYDCPVCGEKTVMGAEQAMISGAFEVK</sequence>
<name>A0A6H2A3F9_9ZZZZ</name>
<dbReference type="AlphaFoldDB" id="A0A6H2A3F9"/>
<dbReference type="EMBL" id="MT144495">
    <property type="protein sequence ID" value="QJA54308.1"/>
    <property type="molecule type" value="Genomic_DNA"/>
</dbReference>
<reference evidence="1" key="1">
    <citation type="submission" date="2020-03" db="EMBL/GenBank/DDBJ databases">
        <title>The deep terrestrial virosphere.</title>
        <authorList>
            <person name="Holmfeldt K."/>
            <person name="Nilsson E."/>
            <person name="Simone D."/>
            <person name="Lopez-Fernandez M."/>
            <person name="Wu X."/>
            <person name="de Brujin I."/>
            <person name="Lundin D."/>
            <person name="Andersson A."/>
            <person name="Bertilsson S."/>
            <person name="Dopson M."/>
        </authorList>
    </citation>
    <scope>NUCLEOTIDE SEQUENCE</scope>
    <source>
        <strain evidence="1">TM448A04601</strain>
        <strain evidence="2">TM448B05290</strain>
    </source>
</reference>
<evidence type="ECO:0000313" key="2">
    <source>
        <dbReference type="EMBL" id="QJI03880.1"/>
    </source>
</evidence>
<organism evidence="1">
    <name type="scientific">viral metagenome</name>
    <dbReference type="NCBI Taxonomy" id="1070528"/>
    <lineage>
        <taxon>unclassified sequences</taxon>
        <taxon>metagenomes</taxon>
        <taxon>organismal metagenomes</taxon>
    </lineage>
</organism>
<dbReference type="EMBL" id="MT145127">
    <property type="protein sequence ID" value="QJI03880.1"/>
    <property type="molecule type" value="Genomic_DNA"/>
</dbReference>
<accession>A0A6H2A3F9</accession>
<evidence type="ECO:0000313" key="1">
    <source>
        <dbReference type="EMBL" id="QJA54308.1"/>
    </source>
</evidence>
<gene>
    <name evidence="1" type="ORF">TM448A04601_0005</name>
    <name evidence="2" type="ORF">TM448B05290_0009</name>
</gene>